<dbReference type="Gene3D" id="2.40.100.10">
    <property type="entry name" value="Cyclophilin-like"/>
    <property type="match status" value="1"/>
</dbReference>
<dbReference type="Pfam" id="PF19200">
    <property type="entry name" value="MupG_N"/>
    <property type="match status" value="1"/>
</dbReference>
<dbReference type="PANTHER" id="PTHR38435:SF2">
    <property type="entry name" value="DUF871 DOMAIN-CONTAINING PROTEIN"/>
    <property type="match status" value="1"/>
</dbReference>
<feature type="domain" description="6-phospho-N-acetylmuramidase C-terminal" evidence="1">
    <location>
        <begin position="247"/>
        <end position="342"/>
    </location>
</feature>
<gene>
    <name evidence="3" type="ORF">BTG_10920</name>
</gene>
<sequence>MLGYSIYFSQLDMSFVQKMDRRGVKTIFTSLHIPEEQIDHQVIKDFLENSKENNRDVVIDISNNTLQVIGINNYLEMKELGVKTVRIDFGISDEEIVELQKYFRIVLNASTLDEQKICELQEKGLNLKNIVAMHNFYPREYTGISLEFFVGKNRIFKKNGIKVWTFIPGNKMLRGPVFAGLPTVEKHRNQLPYVSFVELSQRYDIDGIFIGDPQIDDDTLDLIMKFDNEGIITLPTSELSPYIPKDIIYNNRFDESEAVIRIEQGRDLFSKNEQLYITTKPGERLIGTITIDNTGYFRYIGETQIMKRNLPEDSRVNCIGRIDYKYLNLLDHVKAGTKIKFQ</sequence>
<evidence type="ECO:0000259" key="1">
    <source>
        <dbReference type="Pfam" id="PF05913"/>
    </source>
</evidence>
<dbReference type="SUPFAM" id="SSF50891">
    <property type="entry name" value="Cyclophilin-like"/>
    <property type="match status" value="1"/>
</dbReference>
<dbReference type="InterPro" id="IPR043797">
    <property type="entry name" value="MupG_N"/>
</dbReference>
<dbReference type="EMBL" id="CP003752">
    <property type="protein sequence ID" value="AFQ15648.1"/>
    <property type="molecule type" value="Genomic_DNA"/>
</dbReference>
<evidence type="ECO:0000313" key="4">
    <source>
        <dbReference type="Proteomes" id="UP000005259"/>
    </source>
</evidence>
<dbReference type="InterPro" id="IPR043894">
    <property type="entry name" value="MupG_C"/>
</dbReference>
<evidence type="ECO:0008006" key="5">
    <source>
        <dbReference type="Google" id="ProtNLM"/>
    </source>
</evidence>
<evidence type="ECO:0000259" key="2">
    <source>
        <dbReference type="Pfam" id="PF19200"/>
    </source>
</evidence>
<organism evidence="3 4">
    <name type="scientific">Bacillus thuringiensis HD-771</name>
    <dbReference type="NCBI Taxonomy" id="1218175"/>
    <lineage>
        <taxon>Bacteria</taxon>
        <taxon>Bacillati</taxon>
        <taxon>Bacillota</taxon>
        <taxon>Bacilli</taxon>
        <taxon>Bacillales</taxon>
        <taxon>Bacillaceae</taxon>
        <taxon>Bacillus</taxon>
        <taxon>Bacillus cereus group</taxon>
    </lineage>
</organism>
<name>A0A9W3J7T6_BACTU</name>
<dbReference type="InterPro" id="IPR008589">
    <property type="entry name" value="MupG"/>
</dbReference>
<dbReference type="PANTHER" id="PTHR38435">
    <property type="match status" value="1"/>
</dbReference>
<reference evidence="3 4" key="1">
    <citation type="submission" date="2012-08" db="EMBL/GenBank/DDBJ databases">
        <authorList>
            <person name="Doggett N."/>
            <person name="Teshima H."/>
            <person name="Bruce D."/>
            <person name="Detter J.C."/>
            <person name="Johnson S.L."/>
            <person name="Han C."/>
        </authorList>
    </citation>
    <scope>NUCLEOTIDE SEQUENCE [LARGE SCALE GENOMIC DNA]</scope>
    <source>
        <strain evidence="3 4">HD-771</strain>
    </source>
</reference>
<dbReference type="AlphaFoldDB" id="A0A9W3J7T6"/>
<dbReference type="InterPro" id="IPR013785">
    <property type="entry name" value="Aldolase_TIM"/>
</dbReference>
<dbReference type="Proteomes" id="UP000005259">
    <property type="component" value="Chromosome"/>
</dbReference>
<dbReference type="Pfam" id="PF05913">
    <property type="entry name" value="MupG_C"/>
    <property type="match status" value="1"/>
</dbReference>
<dbReference type="SUPFAM" id="SSF51445">
    <property type="entry name" value="(Trans)glycosidases"/>
    <property type="match status" value="1"/>
</dbReference>
<dbReference type="RefSeq" id="WP_000902033.1">
    <property type="nucleotide sequence ID" value="NC_018500.1"/>
</dbReference>
<dbReference type="KEGG" id="bti:BTG_10920"/>
<feature type="domain" description="6-phospho-N-acetylmuramidase N-terminal" evidence="2">
    <location>
        <begin position="2"/>
        <end position="221"/>
    </location>
</feature>
<dbReference type="InterPro" id="IPR029000">
    <property type="entry name" value="Cyclophilin-like_dom_sf"/>
</dbReference>
<evidence type="ECO:0000313" key="3">
    <source>
        <dbReference type="EMBL" id="AFQ15648.1"/>
    </source>
</evidence>
<accession>A0A9W3J7T6</accession>
<dbReference type="Gene3D" id="3.20.20.70">
    <property type="entry name" value="Aldolase class I"/>
    <property type="match status" value="1"/>
</dbReference>
<protein>
    <recommendedName>
        <fullName evidence="5">Outer surface protein</fullName>
    </recommendedName>
</protein>
<dbReference type="InterPro" id="IPR017853">
    <property type="entry name" value="GH"/>
</dbReference>
<proteinExistence type="predicted"/>